<dbReference type="AlphaFoldDB" id="A0ABD3RH51"/>
<name>A0ABD3RH51_9LAMI</name>
<gene>
    <name evidence="1" type="ORF">ACJIZ3_013632</name>
</gene>
<accession>A0ABD3RH51</accession>
<dbReference type="Pfam" id="PF14299">
    <property type="entry name" value="PP2"/>
    <property type="match status" value="1"/>
</dbReference>
<dbReference type="Proteomes" id="UP001634393">
    <property type="component" value="Unassembled WGS sequence"/>
</dbReference>
<reference evidence="1 2" key="1">
    <citation type="submission" date="2024-12" db="EMBL/GenBank/DDBJ databases">
        <title>The unique morphological basis and parallel evolutionary history of personate flowers in Penstemon.</title>
        <authorList>
            <person name="Depatie T.H."/>
            <person name="Wessinger C.A."/>
        </authorList>
    </citation>
    <scope>NUCLEOTIDE SEQUENCE [LARGE SCALE GENOMIC DNA]</scope>
    <source>
        <strain evidence="1">WTNN_2</strain>
        <tissue evidence="1">Leaf</tissue>
    </source>
</reference>
<sequence length="141" mass="16486">MDSSEVAELIEVWWLQIKVRFDVKKLNKQTNYAAFLVFKLDRPENLERVSASVTFGREITDSKDSRYFVFLDKERISGEEGRFPQRRDDSWMEINLGEFYNDLGNDGDLKICIWEKNTDNCKCGLFVRAIELRPVDCSSDA</sequence>
<evidence type="ECO:0000313" key="2">
    <source>
        <dbReference type="Proteomes" id="UP001634393"/>
    </source>
</evidence>
<keyword evidence="2" id="KW-1185">Reference proteome</keyword>
<proteinExistence type="predicted"/>
<dbReference type="PANTHER" id="PTHR32278:SF85">
    <property type="entry name" value="F-BOX PROTEIN PP2-B11-LIKE"/>
    <property type="match status" value="1"/>
</dbReference>
<comment type="caution">
    <text evidence="1">The sequence shown here is derived from an EMBL/GenBank/DDBJ whole genome shotgun (WGS) entry which is preliminary data.</text>
</comment>
<evidence type="ECO:0000313" key="1">
    <source>
        <dbReference type="EMBL" id="KAL3812364.1"/>
    </source>
</evidence>
<dbReference type="InterPro" id="IPR025886">
    <property type="entry name" value="PP2-like"/>
</dbReference>
<dbReference type="EMBL" id="JBJXBP010000008">
    <property type="protein sequence ID" value="KAL3812364.1"/>
    <property type="molecule type" value="Genomic_DNA"/>
</dbReference>
<dbReference type="PANTHER" id="PTHR32278">
    <property type="entry name" value="F-BOX DOMAIN-CONTAINING PROTEIN"/>
    <property type="match status" value="1"/>
</dbReference>
<protein>
    <submittedName>
        <fullName evidence="1">Uncharacterized protein</fullName>
    </submittedName>
</protein>
<organism evidence="1 2">
    <name type="scientific">Penstemon smallii</name>
    <dbReference type="NCBI Taxonomy" id="265156"/>
    <lineage>
        <taxon>Eukaryota</taxon>
        <taxon>Viridiplantae</taxon>
        <taxon>Streptophyta</taxon>
        <taxon>Embryophyta</taxon>
        <taxon>Tracheophyta</taxon>
        <taxon>Spermatophyta</taxon>
        <taxon>Magnoliopsida</taxon>
        <taxon>eudicotyledons</taxon>
        <taxon>Gunneridae</taxon>
        <taxon>Pentapetalae</taxon>
        <taxon>asterids</taxon>
        <taxon>lamiids</taxon>
        <taxon>Lamiales</taxon>
        <taxon>Plantaginaceae</taxon>
        <taxon>Cheloneae</taxon>
        <taxon>Penstemon</taxon>
    </lineage>
</organism>